<reference evidence="5" key="1">
    <citation type="submission" date="2022-07" db="EMBL/GenBank/DDBJ databases">
        <title>Isolation, identification, and degradation of a PFOSA degrading strain from sewage treatment plant.</title>
        <authorList>
            <person name="Zhang L."/>
            <person name="Huo Y."/>
        </authorList>
    </citation>
    <scope>NUCLEOTIDE SEQUENCE</scope>
    <source>
        <strain evidence="5">C1</strain>
    </source>
</reference>
<dbReference type="Pfam" id="PF00431">
    <property type="entry name" value="CUB"/>
    <property type="match status" value="2"/>
</dbReference>
<feature type="domain" description="Fibronectin type-III" evidence="4">
    <location>
        <begin position="437"/>
        <end position="533"/>
    </location>
</feature>
<dbReference type="InterPro" id="IPR026341">
    <property type="entry name" value="T9SS_type_B"/>
</dbReference>
<feature type="domain" description="CUB" evidence="3">
    <location>
        <begin position="729"/>
        <end position="859"/>
    </location>
</feature>
<dbReference type="CDD" id="cd00041">
    <property type="entry name" value="CUB"/>
    <property type="match status" value="2"/>
</dbReference>
<sequence>MKKITLLILMSLLSFVSYSQVFPEGFEGTFPPSGPGGTWVVSHNGIGMGPANANLWVRTPLNSSTSPPHTGNYAAMVERVNIGNGNTEEDWLISPLVTVPANGQLRFYALHGRAGDQGSKLKIKVSTTSQTNLASFTTEIVSLTETQINPNAGEYREQVVNFGTAVPANQQVYIAFVREHTQAGTAADGDRFVIDDINMVQRCLDPASGVANNVTTNSAVLSWANPSGSTQWEIELIPSADPLTGAGQLINSNPYTATTTSTGVPIAPGTVYQYRVRSICTGGVPSDWAGPFYFTTVSLGQTCAAAIPIANLPYSTTDDTGNYGNNITGSQGNTGCGTTTNYLTGNDVVYSYTATFTGMIDISMTPTATYSGIFVYNNCANIGTSCLAGIGNSTSNIRNIPNFPVTSGTTYYFVISTNASPQTTGYTLVIQQVSCTPPGALAVGGITTNSANLSWSNPTSGTEWQVVVQGAGAGIPQGAGTTVTGGPAYTATTTFAGTALTSGTDYEYYVRVKCADGSFSQWSGPRRFSTLPNYCAGDHFYDPGGQNGQYGNSANVTTTICAPTPGDMVTVTFSMFNTEAGYDFVRVYNGATAAAPLLGTYSGNLEGANLPGPFESTVGGCLTFVFTSDSSGVRDGWDATVTCGPPPTCPKPTNFTATLPNASSVRLNWTEAGTATSWIVMAVPAGTPNPNSNPIPGTAITATVNTPPPYVLNGLSSDTNYDFYVRAVCSPTDSSTWTGPKTVRTLPNFCAGDHFFDPGGPNAEYGNNANVTTTICAPTGADIVTVNFLSFNTESNFDFVRVYNGPSATSPLLGTYSGNLTGANLPGPFESTLGGCLTFVFTSDGSGTRTGWEATVTCGPPPTCPKPTNLAVSNATMNSVQLNWTEAGTATSWIVMAVPAGTPNPNTNPIPGTAITATVNTPPPYVLGGLTSNTDYDFYVRAVCSPTDSSTWAGPRNSKTLPNYCAGDHFYDPGGQNGDYGNNLNVTTTICPVNPTDIVTVEFNSFNTEAGFDFLRVYEGTGTTGTLLGTYAGDLTNNLPGPFESAAPGQCLTFVFTTDGSGVRSGWDATVTCAPVPTCPRPKNLSAANMTQTSADLNWQEMGTATQWEVIVLPAGSPAPAPGDTGVIVNTPPPFTYSGPPALLPGRPYDFYVRAICSSTDISAWSIKGTFRTLISNDECTAPIHVPVNEDSLCGQTTPGTLAGSTASPLPNTCGGNPNDDVWFEFTATHTQHYIALLNVNSTGLSTDNMFHSVYSACGGTPIVCSDPNNSLVNGLVPGQNYLIRVYSNSATAQSFSFNLCVGTVITCADAQAFCANNTSPSITFPGSIGVPNLGAVSCLSTTPNPTWYFLQVQQSGNLQFQISQTSTTGQGIDVDFIAYGPFTSPTAGCGNLGANVGCSYSSASVENFNIPNAVAGQYYLIEITNYNGSAGNITLAQTNQGQPGAGSTNCDIVCTVDLGPDKILCGQTSYTLDAGIVNATTYTWYNGTNVIPGATGQTLTVTQSGEYSVVVTKPSCSNNPTDSVNITFGPTINQVTMPDYKVCDDVSNDGFADFDLSTLTSQVVAGQNPAFTYNVTYYASAADATAAQGAIDATVPYNSNTKTIYIRVEGANAATCFGVIPVNLVVKRMPITTMPATYSVCTGTVTIIGTPQNYTSADNPVYTWYFGTNVIAGETSEQIVVSQPGTYTLEVTIDGCTNSVSTVVTNDGVTVTAPDDVTVCNSYTLPSLTSGTYYTGPGASGTVLNAGDPITSTQTIYVYLQSTVNPSCYAEDSFVVNITTTIVAPVVPSATVCDSYTLQPLPSFANYYTGSGGTGTMLTAGSTVTTSQTIYVYAQSGVAPNFCTDQSSFVVTIQTATADAPANVESCGAYTLPALSANNNYYTGPGGTGTMLNAGDPVNATTLLYVYTSTSAGCNDENSFTVTIYNTPSVVTLPDVTVECEGFTLPALPAGNAYYTGTGGTGAQLQAGQVVSTTQTVYIFAQTGSGAATCTNESSFEISASCIIPKGISPNNDGLNDTFDLSNFEVEKLSIFNRYGTEVYSHGAGYTKQWFGQSKGGSELPDGTYFYVIELKGGDTKTGWVYISREK</sequence>
<dbReference type="SMART" id="SM00060">
    <property type="entry name" value="FN3"/>
    <property type="match status" value="6"/>
</dbReference>
<dbReference type="InterPro" id="IPR003961">
    <property type="entry name" value="FN3_dom"/>
</dbReference>
<evidence type="ECO:0000313" key="5">
    <source>
        <dbReference type="EMBL" id="UUC46356.1"/>
    </source>
</evidence>
<gene>
    <name evidence="5" type="ORF">NOX80_03930</name>
</gene>
<dbReference type="InterPro" id="IPR000859">
    <property type="entry name" value="CUB_dom"/>
</dbReference>
<feature type="chain" id="PRO_5045306958" evidence="2">
    <location>
        <begin position="20"/>
        <end position="2088"/>
    </location>
</feature>
<dbReference type="Proteomes" id="UP001059844">
    <property type="component" value="Chromosome"/>
</dbReference>
<protein>
    <submittedName>
        <fullName evidence="5">Fibronectin type III domain-containing protein</fullName>
    </submittedName>
</protein>
<organism evidence="5 6">
    <name type="scientific">Flavobacterium cerinum</name>
    <dbReference type="NCBI Taxonomy" id="2502784"/>
    <lineage>
        <taxon>Bacteria</taxon>
        <taxon>Pseudomonadati</taxon>
        <taxon>Bacteroidota</taxon>
        <taxon>Flavobacteriia</taxon>
        <taxon>Flavobacteriales</taxon>
        <taxon>Flavobacteriaceae</taxon>
        <taxon>Flavobacterium</taxon>
    </lineage>
</organism>
<dbReference type="PANTHER" id="PTHR39385">
    <property type="entry name" value="PROTEIN CBG20422"/>
    <property type="match status" value="1"/>
</dbReference>
<dbReference type="SMART" id="SM00042">
    <property type="entry name" value="CUB"/>
    <property type="match status" value="3"/>
</dbReference>
<dbReference type="EMBL" id="CP101751">
    <property type="protein sequence ID" value="UUC46356.1"/>
    <property type="molecule type" value="Genomic_DNA"/>
</dbReference>
<dbReference type="CDD" id="cd00063">
    <property type="entry name" value="FN3"/>
    <property type="match status" value="2"/>
</dbReference>
<keyword evidence="6" id="KW-1185">Reference proteome</keyword>
<dbReference type="InterPro" id="IPR036116">
    <property type="entry name" value="FN3_sf"/>
</dbReference>
<dbReference type="Pfam" id="PF00041">
    <property type="entry name" value="fn3"/>
    <property type="match status" value="2"/>
</dbReference>
<dbReference type="Pfam" id="PF23759">
    <property type="entry name" value="GBD_T9SS_assoc"/>
    <property type="match status" value="2"/>
</dbReference>
<keyword evidence="2" id="KW-0732">Signal</keyword>
<dbReference type="InterPro" id="IPR056600">
    <property type="entry name" value="GBD_T9SS_assoc"/>
</dbReference>
<evidence type="ECO:0000256" key="2">
    <source>
        <dbReference type="SAM" id="SignalP"/>
    </source>
</evidence>
<dbReference type="PROSITE" id="PS50853">
    <property type="entry name" value="FN3"/>
    <property type="match status" value="5"/>
</dbReference>
<feature type="domain" description="Fibronectin type-III" evidence="4">
    <location>
        <begin position="651"/>
        <end position="748"/>
    </location>
</feature>
<dbReference type="Gene3D" id="2.60.120.290">
    <property type="entry name" value="Spermadhesin, CUB domain"/>
    <property type="match status" value="3"/>
</dbReference>
<accession>A0ABY5IY03</accession>
<dbReference type="SUPFAM" id="SSF49854">
    <property type="entry name" value="Spermadhesin, CUB domain"/>
    <property type="match status" value="3"/>
</dbReference>
<dbReference type="SUPFAM" id="SSF49265">
    <property type="entry name" value="Fibronectin type III"/>
    <property type="match status" value="4"/>
</dbReference>
<keyword evidence="1" id="KW-1015">Disulfide bond</keyword>
<evidence type="ECO:0000259" key="3">
    <source>
        <dbReference type="PROSITE" id="PS01180"/>
    </source>
</evidence>
<evidence type="ECO:0000313" key="6">
    <source>
        <dbReference type="Proteomes" id="UP001059844"/>
    </source>
</evidence>
<feature type="domain" description="CUB" evidence="3">
    <location>
        <begin position="514"/>
        <end position="644"/>
    </location>
</feature>
<dbReference type="Gene3D" id="2.60.40.10">
    <property type="entry name" value="Immunoglobulins"/>
    <property type="match status" value="5"/>
</dbReference>
<feature type="signal peptide" evidence="2">
    <location>
        <begin position="1"/>
        <end position="19"/>
    </location>
</feature>
<feature type="domain" description="Fibronectin type-III" evidence="4">
    <location>
        <begin position="205"/>
        <end position="299"/>
    </location>
</feature>
<dbReference type="PROSITE" id="PS01180">
    <property type="entry name" value="CUB"/>
    <property type="match status" value="2"/>
</dbReference>
<dbReference type="NCBIfam" id="NF038128">
    <property type="entry name" value="choice_anch_J"/>
    <property type="match status" value="1"/>
</dbReference>
<dbReference type="Pfam" id="PF13585">
    <property type="entry name" value="CHU_C"/>
    <property type="match status" value="1"/>
</dbReference>
<dbReference type="InterPro" id="IPR013783">
    <property type="entry name" value="Ig-like_fold"/>
</dbReference>
<dbReference type="RefSeq" id="WP_256552021.1">
    <property type="nucleotide sequence ID" value="NZ_CP101751.1"/>
</dbReference>
<evidence type="ECO:0000256" key="1">
    <source>
        <dbReference type="ARBA" id="ARBA00023157"/>
    </source>
</evidence>
<feature type="domain" description="Fibronectin type-III" evidence="4">
    <location>
        <begin position="1081"/>
        <end position="1176"/>
    </location>
</feature>
<name>A0ABY5IY03_9FLAO</name>
<proteinExistence type="predicted"/>
<feature type="domain" description="Fibronectin type-III" evidence="4">
    <location>
        <begin position="866"/>
        <end position="963"/>
    </location>
</feature>
<evidence type="ECO:0000259" key="4">
    <source>
        <dbReference type="PROSITE" id="PS50853"/>
    </source>
</evidence>
<dbReference type="Gene3D" id="2.60.120.200">
    <property type="match status" value="1"/>
</dbReference>
<dbReference type="NCBIfam" id="TIGR04131">
    <property type="entry name" value="Bac_Flav_CTERM"/>
    <property type="match status" value="1"/>
</dbReference>
<dbReference type="InterPro" id="IPR035914">
    <property type="entry name" value="Sperma_CUB_dom_sf"/>
</dbReference>
<dbReference type="PANTHER" id="PTHR39385:SF2">
    <property type="entry name" value="SLIT-LIKE 3 PROTEIN"/>
    <property type="match status" value="1"/>
</dbReference>